<feature type="region of interest" description="Disordered" evidence="2">
    <location>
        <begin position="734"/>
        <end position="763"/>
    </location>
</feature>
<dbReference type="InterPro" id="IPR011040">
    <property type="entry name" value="Sialidase"/>
</dbReference>
<dbReference type="AlphaFoldDB" id="F9WTR7"/>
<keyword evidence="6" id="KW-1185">Reference proteome</keyword>
<evidence type="ECO:0000259" key="3">
    <source>
        <dbReference type="Pfam" id="PF13859"/>
    </source>
</evidence>
<name>F9WTR7_TRYVY</name>
<proteinExistence type="predicted"/>
<evidence type="ECO:0000256" key="1">
    <source>
        <dbReference type="ARBA" id="ARBA00022737"/>
    </source>
</evidence>
<reference evidence="5 6" key="1">
    <citation type="journal article" date="2012" name="Proc. Natl. Acad. Sci. U.S.A.">
        <title>Antigenic diversity is generated by distinct evolutionary mechanisms in African trypanosome species.</title>
        <authorList>
            <person name="Jackson A.P."/>
            <person name="Berry A."/>
            <person name="Aslett M."/>
            <person name="Allison H.C."/>
            <person name="Burton P."/>
            <person name="Vavrova-Anderson J."/>
            <person name="Brown R."/>
            <person name="Browne H."/>
            <person name="Corton N."/>
            <person name="Hauser H."/>
            <person name="Gamble J."/>
            <person name="Gilderthorp R."/>
            <person name="Marcello L."/>
            <person name="McQuillan J."/>
            <person name="Otto T.D."/>
            <person name="Quail M.A."/>
            <person name="Sanders M.J."/>
            <person name="van Tonder A."/>
            <person name="Ginger M.L."/>
            <person name="Field M.C."/>
            <person name="Barry J.D."/>
            <person name="Hertz-Fowler C."/>
            <person name="Berriman M."/>
        </authorList>
    </citation>
    <scope>NUCLEOTIDE SEQUENCE</scope>
    <source>
        <strain evidence="5 6">Y486</strain>
    </source>
</reference>
<organism evidence="5 6">
    <name type="scientific">Trypanosoma vivax (strain Y486)</name>
    <dbReference type="NCBI Taxonomy" id="1055687"/>
    <lineage>
        <taxon>Eukaryota</taxon>
        <taxon>Discoba</taxon>
        <taxon>Euglenozoa</taxon>
        <taxon>Kinetoplastea</taxon>
        <taxon>Metakinetoplastina</taxon>
        <taxon>Trypanosomatida</taxon>
        <taxon>Trypanosomatidae</taxon>
        <taxon>Trypanosoma</taxon>
        <taxon>Duttonella</taxon>
    </lineage>
</organism>
<evidence type="ECO:0000313" key="6">
    <source>
        <dbReference type="Proteomes" id="UP000009027"/>
    </source>
</evidence>
<dbReference type="EMBL" id="CAEX01006704">
    <property type="protein sequence ID" value="CCD20961.1"/>
    <property type="molecule type" value="Genomic_DNA"/>
</dbReference>
<dbReference type="Gene3D" id="2.60.120.200">
    <property type="match status" value="1"/>
</dbReference>
<feature type="compositionally biased region" description="Polar residues" evidence="2">
    <location>
        <begin position="746"/>
        <end position="759"/>
    </location>
</feature>
<accession>F9WTR7</accession>
<dbReference type="GO" id="GO:0006689">
    <property type="term" value="P:ganglioside catabolic process"/>
    <property type="evidence" value="ECO:0007669"/>
    <property type="project" value="TreeGrafter"/>
</dbReference>
<evidence type="ECO:0000313" key="5">
    <source>
        <dbReference type="EMBL" id="CCD20961.1"/>
    </source>
</evidence>
<dbReference type="Pfam" id="PF22925">
    <property type="entry name" value="TS_C"/>
    <property type="match status" value="1"/>
</dbReference>
<dbReference type="InterPro" id="IPR013320">
    <property type="entry name" value="ConA-like_dom_sf"/>
</dbReference>
<dbReference type="Proteomes" id="UP000009027">
    <property type="component" value="Unassembled WGS sequence"/>
</dbReference>
<dbReference type="PANTHER" id="PTHR10628:SF30">
    <property type="entry name" value="EXO-ALPHA-SIALIDASE"/>
    <property type="match status" value="1"/>
</dbReference>
<dbReference type="GO" id="GO:0016020">
    <property type="term" value="C:membrane"/>
    <property type="evidence" value="ECO:0007669"/>
    <property type="project" value="TreeGrafter"/>
</dbReference>
<dbReference type="PRINTS" id="PR01803">
    <property type="entry name" value="TCSIALIDASE"/>
</dbReference>
<evidence type="ECO:0000259" key="4">
    <source>
        <dbReference type="Pfam" id="PF22925"/>
    </source>
</evidence>
<dbReference type="InterPro" id="IPR036278">
    <property type="entry name" value="Sialidase_sf"/>
</dbReference>
<keyword evidence="1" id="KW-0677">Repeat</keyword>
<protein>
    <submittedName>
        <fullName evidence="5">Trans-sialidase, putative</fullName>
    </submittedName>
</protein>
<dbReference type="Pfam" id="PF13859">
    <property type="entry name" value="BNR_3"/>
    <property type="match status" value="1"/>
</dbReference>
<dbReference type="GO" id="GO:0005737">
    <property type="term" value="C:cytoplasm"/>
    <property type="evidence" value="ECO:0007669"/>
    <property type="project" value="TreeGrafter"/>
</dbReference>
<dbReference type="InterPro" id="IPR055239">
    <property type="entry name" value="TS_C"/>
</dbReference>
<dbReference type="SUPFAM" id="SSF49899">
    <property type="entry name" value="Concanavalin A-like lectins/glucanases"/>
    <property type="match status" value="1"/>
</dbReference>
<feature type="domain" description="Trans-sialidase C-terminal" evidence="4">
    <location>
        <begin position="603"/>
        <end position="737"/>
    </location>
</feature>
<dbReference type="InterPro" id="IPR026856">
    <property type="entry name" value="Sialidase_fam"/>
</dbReference>
<dbReference type="InterPro" id="IPR008377">
    <property type="entry name" value="Sialidase_trypan"/>
</dbReference>
<evidence type="ECO:0000256" key="2">
    <source>
        <dbReference type="SAM" id="MobiDB-lite"/>
    </source>
</evidence>
<dbReference type="GO" id="GO:0009313">
    <property type="term" value="P:oligosaccharide catabolic process"/>
    <property type="evidence" value="ECO:0007669"/>
    <property type="project" value="TreeGrafter"/>
</dbReference>
<dbReference type="SUPFAM" id="SSF50939">
    <property type="entry name" value="Sialidases"/>
    <property type="match status" value="1"/>
</dbReference>
<gene>
    <name evidence="5" type="ORF">TvY486_0038450</name>
</gene>
<sequence>MHCRLIGFRDFCGTCLMLRKSRRARVLAAMPRMVLALLLLYGCVTVLSTLSGGAFFNTRAASNTRVLFLAGGKWVKKDAPLTPPPGPMYPWWDEAPSREKWVSSWNARWSDWDTWKKQSDHRTDWWVAWWGISTYGYDAWQWSFERPEWRKRWYNGYRQQWRTTLPYVEKDGTVWNRTVHSFRAPSMAEVDGVLVAIADARYRSSTDYHLTDIVAKYSADGGKTWKTEVIIRNPQVNPVYSRVVDPTVVVKGNKIFVLAGMFYNTYGYWSWHANSSDWDAAMYVGDVEKTVADGVPAATITWKKLRTFKEEYLSRYQYNVKPDYEWDTDISWEPSHFLGGVGHGIVTSTDLYKEMADGQREKVADKGVIIIPIQIKQGTFKVAATILYSKDDGKTWKFGDGRTPIHTTESSVVEWKGMLLLNARSDSGFRKVFTSDDMGNNWEEYWKLSKVWGNAPSRRAPGSSSSTIKVNIEGRDLMLLTVPKNTRESHDRDRLQLWITDGDRVFLVGQVSNGDDKGPYATLMHMKDPKTREDVLYCLHEQNIDEIYSIVSVKLVVHMERIRWVVRMWNRQDKLLAGGCRPAFLTPPGGRYDMGTTGCKGVPTMGLLGLLAGGHASVFSNASKWRDAFGCVDANVVGGTVVRGNEALQFTENSSHGVFWPVSTQGQDRRYEAVNTEHTIAATVLRSTLTGSTLVMAEKMRLLMDENSSNVMLQVLHDSSGAFALRCVGERSASDTSRAPCDSDIVSRTQPRESTGSLHQQHERGVGSRWLSMFHTGATYQLTLVMQNVRKPLLVENKSKTWVTLYVNGEKASVLEMNTGNMLYVPDIDHFYVGGAGVTVKNVLLYNRQLGEAEVRQLSDNIDNIKLSDTVATGFVSGAFSPINITYTDEWL</sequence>
<dbReference type="GO" id="GO:0004308">
    <property type="term" value="F:exo-alpha-sialidase activity"/>
    <property type="evidence" value="ECO:0007669"/>
    <property type="project" value="InterPro"/>
</dbReference>
<dbReference type="VEuPathDB" id="TriTrypDB:TvY486_0038450"/>
<dbReference type="Gene3D" id="2.120.10.10">
    <property type="match status" value="1"/>
</dbReference>
<dbReference type="PANTHER" id="PTHR10628">
    <property type="entry name" value="SIALIDASE"/>
    <property type="match status" value="1"/>
</dbReference>
<feature type="domain" description="Sialidase" evidence="3">
    <location>
        <begin position="184"/>
        <end position="541"/>
    </location>
</feature>
<dbReference type="CDD" id="cd15482">
    <property type="entry name" value="Sialidase_non-viral"/>
    <property type="match status" value="1"/>
</dbReference>